<gene>
    <name evidence="2" type="ORF">SCHCODRAFT_17124</name>
</gene>
<dbReference type="PANTHER" id="PTHR33099:SF14">
    <property type="entry name" value="PROLYL 4-HYDROXYLASE ALPHA SUBUNIT FE(2+) 2OG DIOXYGENASE DOMAIN-CONTAINING PROTEIN"/>
    <property type="match status" value="1"/>
</dbReference>
<reference evidence="2 3" key="1">
    <citation type="journal article" date="2010" name="Nat. Biotechnol.">
        <title>Genome sequence of the model mushroom Schizophyllum commune.</title>
        <authorList>
            <person name="Ohm R.A."/>
            <person name="de Jong J.F."/>
            <person name="Lugones L.G."/>
            <person name="Aerts A."/>
            <person name="Kothe E."/>
            <person name="Stajich J.E."/>
            <person name="de Vries R.P."/>
            <person name="Record E."/>
            <person name="Levasseur A."/>
            <person name="Baker S.E."/>
            <person name="Bartholomew K.A."/>
            <person name="Coutinho P.M."/>
            <person name="Erdmann S."/>
            <person name="Fowler T.J."/>
            <person name="Gathman A.C."/>
            <person name="Lombard V."/>
            <person name="Henrissat B."/>
            <person name="Knabe N."/>
            <person name="Kuees U."/>
            <person name="Lilly W.W."/>
            <person name="Lindquist E."/>
            <person name="Lucas S."/>
            <person name="Magnuson J.K."/>
            <person name="Piumi F."/>
            <person name="Raudaskoski M."/>
            <person name="Salamov A."/>
            <person name="Schmutz J."/>
            <person name="Schwarze F.W.M.R."/>
            <person name="vanKuyk P.A."/>
            <person name="Horton J.S."/>
            <person name="Grigoriev I.V."/>
            <person name="Woesten H.A.B."/>
        </authorList>
    </citation>
    <scope>NUCLEOTIDE SEQUENCE [LARGE SCALE GENOMIC DNA]</scope>
    <source>
        <strain evidence="3">H4-8 / FGSC 9210</strain>
    </source>
</reference>
<dbReference type="InParanoid" id="D8QDV7"/>
<dbReference type="OMA" id="RTMCTES"/>
<evidence type="ECO:0000313" key="3">
    <source>
        <dbReference type="Proteomes" id="UP000007431"/>
    </source>
</evidence>
<evidence type="ECO:0000259" key="1">
    <source>
        <dbReference type="Pfam" id="PF13640"/>
    </source>
</evidence>
<evidence type="ECO:0000313" key="2">
    <source>
        <dbReference type="EMBL" id="EFI94053.1"/>
    </source>
</evidence>
<dbReference type="InterPro" id="IPR044862">
    <property type="entry name" value="Pro_4_hyd_alph_FE2OG_OXY"/>
</dbReference>
<dbReference type="HOGENOM" id="CLU_019613_2_1_1"/>
<proteinExistence type="predicted"/>
<dbReference type="EMBL" id="GL377310">
    <property type="protein sequence ID" value="EFI94053.1"/>
    <property type="molecule type" value="Genomic_DNA"/>
</dbReference>
<accession>D8QDV7</accession>
<dbReference type="eggNOG" id="ENOG502S5RF">
    <property type="taxonomic scope" value="Eukaryota"/>
</dbReference>
<name>D8QDV7_SCHCM</name>
<sequence length="378" mass="42000">MSSRCIDLANASSADLQALSDACQPASFGMNDTNVYDESYRKARKMDASDFAAKFDPEDSGLLDSIWPDFLSDGGDTRQRVICELYKLNVYGQDSFFKAHKDTPRSDTMFGSLVVVFPTPHEGGALILRENGKEWTYDSAAEVLAGGSPKLGYVAFFSDVEHEVTRVTAGYRVTLTYNLYFNAKSSEPVPPHPSSKESRVGKALKATLTTLLAREDFLPEGGYLGFGLRFAYAIDPKKPVSAIMPSLKGCDAILKIVCEELGLSVNLKALYESHAGYWSQWEDERRPKDKPVLVARDTFWLYEYEGAPVVGRYDEVVETEEVHWITELSKDFNVVKTPFVAYGNEAQMKYQYGMPVLLALVEPFVARSLGQSNSAVSQ</sequence>
<dbReference type="Pfam" id="PF13640">
    <property type="entry name" value="2OG-FeII_Oxy_3"/>
    <property type="match status" value="1"/>
</dbReference>
<feature type="domain" description="Prolyl 4-hydroxylase alpha subunit Fe(2+) 2OG dioxygenase" evidence="1">
    <location>
        <begin position="87"/>
        <end position="179"/>
    </location>
</feature>
<dbReference type="PANTHER" id="PTHR33099">
    <property type="entry name" value="FE2OG DIOXYGENASE DOMAIN-CONTAINING PROTEIN"/>
    <property type="match status" value="1"/>
</dbReference>
<protein>
    <recommendedName>
        <fullName evidence="1">Prolyl 4-hydroxylase alpha subunit Fe(2+) 2OG dioxygenase domain-containing protein</fullName>
    </recommendedName>
</protein>
<dbReference type="Gene3D" id="2.60.120.620">
    <property type="entry name" value="q2cbj1_9rhob like domain"/>
    <property type="match status" value="1"/>
</dbReference>
<keyword evidence="3" id="KW-1185">Reference proteome</keyword>
<dbReference type="VEuPathDB" id="FungiDB:SCHCODRAFT_01132416"/>
<organism evidence="3">
    <name type="scientific">Schizophyllum commune (strain H4-8 / FGSC 9210)</name>
    <name type="common">Split gill fungus</name>
    <dbReference type="NCBI Taxonomy" id="578458"/>
    <lineage>
        <taxon>Eukaryota</taxon>
        <taxon>Fungi</taxon>
        <taxon>Dikarya</taxon>
        <taxon>Basidiomycota</taxon>
        <taxon>Agaricomycotina</taxon>
        <taxon>Agaricomycetes</taxon>
        <taxon>Agaricomycetidae</taxon>
        <taxon>Agaricales</taxon>
        <taxon>Schizophyllaceae</taxon>
        <taxon>Schizophyllum</taxon>
    </lineage>
</organism>
<dbReference type="AlphaFoldDB" id="D8QDV7"/>
<dbReference type="Proteomes" id="UP000007431">
    <property type="component" value="Unassembled WGS sequence"/>
</dbReference>